<keyword evidence="2" id="KW-1185">Reference proteome</keyword>
<evidence type="ECO:0000313" key="1">
    <source>
        <dbReference type="EMBL" id="KAH9801791.1"/>
    </source>
</evidence>
<dbReference type="EMBL" id="CM039170">
    <property type="protein sequence ID" value="KAH9801791.1"/>
    <property type="molecule type" value="Genomic_DNA"/>
</dbReference>
<name>A0ACB8NV86_CITSI</name>
<gene>
    <name evidence="1" type="ORF">KPL71_001158</name>
</gene>
<comment type="caution">
    <text evidence="1">The sequence shown here is derived from an EMBL/GenBank/DDBJ whole genome shotgun (WGS) entry which is preliminary data.</text>
</comment>
<organism evidence="1 2">
    <name type="scientific">Citrus sinensis</name>
    <name type="common">Sweet orange</name>
    <name type="synonym">Citrus aurantium var. sinensis</name>
    <dbReference type="NCBI Taxonomy" id="2711"/>
    <lineage>
        <taxon>Eukaryota</taxon>
        <taxon>Viridiplantae</taxon>
        <taxon>Streptophyta</taxon>
        <taxon>Embryophyta</taxon>
        <taxon>Tracheophyta</taxon>
        <taxon>Spermatophyta</taxon>
        <taxon>Magnoliopsida</taxon>
        <taxon>eudicotyledons</taxon>
        <taxon>Gunneridae</taxon>
        <taxon>Pentapetalae</taxon>
        <taxon>rosids</taxon>
        <taxon>malvids</taxon>
        <taxon>Sapindales</taxon>
        <taxon>Rutaceae</taxon>
        <taxon>Aurantioideae</taxon>
        <taxon>Citrus</taxon>
    </lineage>
</organism>
<dbReference type="Proteomes" id="UP000829398">
    <property type="component" value="Chromosome 1"/>
</dbReference>
<reference evidence="2" key="1">
    <citation type="journal article" date="2023" name="Hortic. Res.">
        <title>A chromosome-level phased genome enabling allele-level studies in sweet orange: a case study on citrus Huanglongbing tolerance.</title>
        <authorList>
            <person name="Wu B."/>
            <person name="Yu Q."/>
            <person name="Deng Z."/>
            <person name="Duan Y."/>
            <person name="Luo F."/>
            <person name="Gmitter F. Jr."/>
        </authorList>
    </citation>
    <scope>NUCLEOTIDE SEQUENCE [LARGE SCALE GENOMIC DNA]</scope>
    <source>
        <strain evidence="2">cv. Valencia</strain>
    </source>
</reference>
<proteinExistence type="predicted"/>
<evidence type="ECO:0000313" key="2">
    <source>
        <dbReference type="Proteomes" id="UP000829398"/>
    </source>
</evidence>
<protein>
    <submittedName>
        <fullName evidence="1">Uncharacterized protein</fullName>
    </submittedName>
</protein>
<sequence length="970" mass="111405">MPLEWLTNYEQFHQNSEPVQTSQAIFERRSDGQVKMSFQTLDKPSPDPPRLSYIAMITAVSTVQEPNLPIYGFSSNGYPVYPDKVNSHFLWDVPEAHMCNPDCPCLDDTDDDEDFEIMRRRRRKKKPFPPKTPCWPYLPGPPDDPKSDQPLPIYKKPLRQLQRESSFKPVHAQLKIKPCLIFSSSSQSYQESFPPLERHTDTQTKVVSQPYVQSPITTSGALEAPKQYEAVLNWQTQNASAQNQALHHLEPDPFVPPVSEKSSRPSSSPWFTFDDIPRHKWQARHQEFATWIDVQMTSLTVQSERVLPKAVHLIQHLQQSSTLSDNEEVESTFSEQFEKVDHTAFILIDSTDSDPDDISVISTIQEINHIRPTLPGPSVKISVIPSKFHKLVSVIDFLDTGAQRSMLNPKILPLDYWDNHTEYFRAANGKVFETSLITKKPIDTAPPYPSISQKFLELCPEDHSHFTHPSPLWKNTQFFIHLPFKLNEDVNPTKATHLGMPPSDLTLAKQECTQLLRQGLIEPTTSYWACQAFYVEKRSELVRGKKRLVIDYQPLNAFLKDDKFPLPKIQSLFIHLPGAKWTVLPFGLKVAPSLFQKAMVKIFSPILHHALIYIDDILLFSHDHQTHQQLLSDFLEIMQTHGIMLSEKKSNIGKEFIDFLGMVLKDDHYHPGPYIVVELLKFPDIDLTKKQIQQFLGIVNYVRDFIPKVAVHTSQLSCMLKKSSPPWGPAQTTTVKQLKKIAQSPPPLKIPTTGQRILQTDASDDFWSGILLDKIGDSESYCTHASGQFKDSEKNFHVIYKEILTVKYGIKKFEFHLVSHNFLIRMDNSSFPKIFDFKNKLLPDKQLLNLKTWFAKYDYTIQHIKVLFATKLVLPVRPTLRPYFQHPQTKDYWTQDMAYEWKTFPHPFRLDHDPTIISTLKAYLLELNNVQPVLTDIHHTSIGPSHTLEILPDTQICTPGSNSNPHGILV</sequence>
<accession>A0ACB8NV86</accession>